<keyword evidence="2" id="KW-1185">Reference proteome</keyword>
<dbReference type="Proteomes" id="UP001597227">
    <property type="component" value="Unassembled WGS sequence"/>
</dbReference>
<dbReference type="RefSeq" id="WP_388040617.1">
    <property type="nucleotide sequence ID" value="NZ_JBHUEK010000028.1"/>
</dbReference>
<gene>
    <name evidence="1" type="ORF">ACFSFW_19315</name>
</gene>
<reference evidence="2" key="1">
    <citation type="journal article" date="2019" name="Int. J. Syst. Evol. Microbiol.">
        <title>The Global Catalogue of Microorganisms (GCM) 10K type strain sequencing project: providing services to taxonomists for standard genome sequencing and annotation.</title>
        <authorList>
            <consortium name="The Broad Institute Genomics Platform"/>
            <consortium name="The Broad Institute Genome Sequencing Center for Infectious Disease"/>
            <person name="Wu L."/>
            <person name="Ma J."/>
        </authorList>
    </citation>
    <scope>NUCLEOTIDE SEQUENCE [LARGE SCALE GENOMIC DNA]</scope>
    <source>
        <strain evidence="2">CCUG 15531</strain>
    </source>
</reference>
<accession>A0ABW4MT68</accession>
<comment type="caution">
    <text evidence="1">The sequence shown here is derived from an EMBL/GenBank/DDBJ whole genome shotgun (WGS) entry which is preliminary data.</text>
</comment>
<proteinExistence type="predicted"/>
<evidence type="ECO:0000313" key="1">
    <source>
        <dbReference type="EMBL" id="MFD1780806.1"/>
    </source>
</evidence>
<protein>
    <submittedName>
        <fullName evidence="1">Uncharacterized protein</fullName>
    </submittedName>
</protein>
<organism evidence="1 2">
    <name type="scientific">Fredinandcohnia salidurans</name>
    <dbReference type="NCBI Taxonomy" id="2595041"/>
    <lineage>
        <taxon>Bacteria</taxon>
        <taxon>Bacillati</taxon>
        <taxon>Bacillota</taxon>
        <taxon>Bacilli</taxon>
        <taxon>Bacillales</taxon>
        <taxon>Bacillaceae</taxon>
        <taxon>Fredinandcohnia</taxon>
    </lineage>
</organism>
<name>A0ABW4MT68_9BACI</name>
<dbReference type="EMBL" id="JBHUEK010000028">
    <property type="protein sequence ID" value="MFD1780806.1"/>
    <property type="molecule type" value="Genomic_DNA"/>
</dbReference>
<sequence length="170" mass="19504">MNKLNKRLFLLLLVVNFIIYGTNIVTVSATTNGGKPPKGICVEEFEKKRKEFDNKVLKDIVKSYNLDLSGYQEFTHADLNLKVGDKLNEHSDKISLQHLFVGTSNGSMRLFLEKGLKGKKGYFLYKRIDGNNVKKELYKTGSIWVVMSVDEVQANMFELKPFDWEKCSKN</sequence>
<evidence type="ECO:0000313" key="2">
    <source>
        <dbReference type="Proteomes" id="UP001597227"/>
    </source>
</evidence>